<dbReference type="Gene3D" id="3.40.50.1820">
    <property type="entry name" value="alpha/beta hydrolase"/>
    <property type="match status" value="1"/>
</dbReference>
<dbReference type="InParanoid" id="A0A5R8Q9I2"/>
<dbReference type="RefSeq" id="WP_138191699.1">
    <property type="nucleotide sequence ID" value="NZ_VBWP01000009.1"/>
</dbReference>
<protein>
    <submittedName>
        <fullName evidence="1">Alpha/beta hydrolase</fullName>
    </submittedName>
</protein>
<organism evidence="1 2">
    <name type="scientific">Culicoidibacter larvae</name>
    <dbReference type="NCBI Taxonomy" id="2579976"/>
    <lineage>
        <taxon>Bacteria</taxon>
        <taxon>Bacillati</taxon>
        <taxon>Bacillota</taxon>
        <taxon>Culicoidibacteria</taxon>
        <taxon>Culicoidibacterales</taxon>
        <taxon>Culicoidibacteraceae</taxon>
        <taxon>Culicoidibacter</taxon>
    </lineage>
</organism>
<dbReference type="GO" id="GO:0016787">
    <property type="term" value="F:hydrolase activity"/>
    <property type="evidence" value="ECO:0007669"/>
    <property type="project" value="UniProtKB-KW"/>
</dbReference>
<dbReference type="SUPFAM" id="SSF53474">
    <property type="entry name" value="alpha/beta-Hydrolases"/>
    <property type="match status" value="1"/>
</dbReference>
<dbReference type="AlphaFoldDB" id="A0A5R8Q9I2"/>
<reference evidence="1 2" key="1">
    <citation type="submission" date="2019-05" db="EMBL/GenBank/DDBJ databases">
        <title>Culicoidintestinum kansasii gen. nov., sp. nov. from the gastrointestinal tract of the biting midge, Culicoides sonorensis.</title>
        <authorList>
            <person name="Neupane S."/>
            <person name="Ghosh A."/>
            <person name="Gunther S."/>
            <person name="Martin K."/>
            <person name="Zurek L."/>
        </authorList>
    </citation>
    <scope>NUCLEOTIDE SEQUENCE [LARGE SCALE GENOMIC DNA]</scope>
    <source>
        <strain evidence="1 2">CS-1</strain>
    </source>
</reference>
<keyword evidence="2" id="KW-1185">Reference proteome</keyword>
<proteinExistence type="predicted"/>
<gene>
    <name evidence="1" type="ORF">FEZ08_09355</name>
</gene>
<dbReference type="Proteomes" id="UP000306912">
    <property type="component" value="Unassembled WGS sequence"/>
</dbReference>
<dbReference type="InterPro" id="IPR029058">
    <property type="entry name" value="AB_hydrolase_fold"/>
</dbReference>
<comment type="caution">
    <text evidence="1">The sequence shown here is derived from an EMBL/GenBank/DDBJ whole genome shotgun (WGS) entry which is preliminary data.</text>
</comment>
<sequence>MIIAITGIGEQHQAYQHYNVDQVYSFAELGNAATYQQLLTSINESTTIIGHSAGSLVALSIAAKQKLRQLILIGPGLELTDTSELLAKNPQTPITIDKSNPSFMHYVAQHPVAEMQIAERFRVSATAALDTVLANQKVTFVFAANELAKQQYTESLLDARDIPYQIIEGCNHYDILNQSETQTYINNLL</sequence>
<dbReference type="EMBL" id="VBWP01000009">
    <property type="protein sequence ID" value="TLG72029.1"/>
    <property type="molecule type" value="Genomic_DNA"/>
</dbReference>
<name>A0A5R8Q9I2_9FIRM</name>
<evidence type="ECO:0000313" key="2">
    <source>
        <dbReference type="Proteomes" id="UP000306912"/>
    </source>
</evidence>
<keyword evidence="1" id="KW-0378">Hydrolase</keyword>
<accession>A0A5R8Q9I2</accession>
<evidence type="ECO:0000313" key="1">
    <source>
        <dbReference type="EMBL" id="TLG72029.1"/>
    </source>
</evidence>